<organism evidence="2 3">
    <name type="scientific">Neoroseomonas marina</name>
    <dbReference type="NCBI Taxonomy" id="1232220"/>
    <lineage>
        <taxon>Bacteria</taxon>
        <taxon>Pseudomonadati</taxon>
        <taxon>Pseudomonadota</taxon>
        <taxon>Alphaproteobacteria</taxon>
        <taxon>Acetobacterales</taxon>
        <taxon>Acetobacteraceae</taxon>
        <taxon>Neoroseomonas</taxon>
    </lineage>
</organism>
<name>A0A848ELP8_9PROT</name>
<proteinExistence type="predicted"/>
<dbReference type="AlphaFoldDB" id="A0A848ELP8"/>
<gene>
    <name evidence="2" type="ORF">GWK16_23675</name>
</gene>
<accession>A0A848ELP8</accession>
<feature type="chain" id="PRO_5032817182" evidence="1">
    <location>
        <begin position="33"/>
        <end position="514"/>
    </location>
</feature>
<comment type="caution">
    <text evidence="2">The sequence shown here is derived from an EMBL/GenBank/DDBJ whole genome shotgun (WGS) entry which is preliminary data.</text>
</comment>
<keyword evidence="3" id="KW-1185">Reference proteome</keyword>
<dbReference type="RefSeq" id="WP_170056449.1">
    <property type="nucleotide sequence ID" value="NZ_JABBKX010000013.1"/>
</dbReference>
<reference evidence="2 3" key="1">
    <citation type="submission" date="2020-03" db="EMBL/GenBank/DDBJ databases">
        <authorList>
            <person name="Sun Q."/>
        </authorList>
    </citation>
    <scope>NUCLEOTIDE SEQUENCE [LARGE SCALE GENOMIC DNA]</scope>
    <source>
        <strain evidence="2 3">JC162</strain>
    </source>
</reference>
<dbReference type="Proteomes" id="UP000548582">
    <property type="component" value="Unassembled WGS sequence"/>
</dbReference>
<evidence type="ECO:0000313" key="2">
    <source>
        <dbReference type="EMBL" id="NMJ44268.1"/>
    </source>
</evidence>
<sequence length="514" mass="53554">MHDQTSRRLRTLRRTGLALLGAALLAAPPALAQRAAPPPQPAQASPAAPFALDLADAALLPPLALGATVDVDLGPGQSAFFRLPEAGGDVIAQTRRLARGTDTVMALLDAQGRILAEDDDGGDETLASRLEVAADQGGPLYLRVGILEDAAGRFELVLEAAPPVDPSAPARTLAEAATRPELIVGQAVSVTLRGRQEAYFRLPAARQDLVALTRALQPGTDTTLTLLDANGRDIAEDDDSGEENLASRVEIPAGQRRPVFLRARSIAGGAGVFEVVVLPDTTPATPPFPRSLREASAAPALEVGQSVSLLLRRGQAAYYRLPDGDIAVLTRNLRRGADTVLSLINAEGQEIADDDDGGGGLASRLEVPASERRPLFIRASLLGDATGGFDLVVEADASSGAPVPLSIAQALAAPPLERGVRVPVRLRRGEAAVFRLPPGDHVAVTENLRDGTDTVLEIIDEAGRVLAEDDDGGDGLASRLVVPSDRKGNLFLRASVIGSGAGAFDVLLTPSRGR</sequence>
<dbReference type="EMBL" id="JABBKX010000013">
    <property type="protein sequence ID" value="NMJ44268.1"/>
    <property type="molecule type" value="Genomic_DNA"/>
</dbReference>
<protein>
    <submittedName>
        <fullName evidence="2">Uncharacterized protein</fullName>
    </submittedName>
</protein>
<feature type="signal peptide" evidence="1">
    <location>
        <begin position="1"/>
        <end position="32"/>
    </location>
</feature>
<evidence type="ECO:0000313" key="3">
    <source>
        <dbReference type="Proteomes" id="UP000548582"/>
    </source>
</evidence>
<evidence type="ECO:0000256" key="1">
    <source>
        <dbReference type="SAM" id="SignalP"/>
    </source>
</evidence>
<keyword evidence="1" id="KW-0732">Signal</keyword>